<organism evidence="2 3">
    <name type="scientific">Pacificimonas flava</name>
    <dbReference type="NCBI Taxonomy" id="1234595"/>
    <lineage>
        <taxon>Bacteria</taxon>
        <taxon>Pseudomonadati</taxon>
        <taxon>Pseudomonadota</taxon>
        <taxon>Alphaproteobacteria</taxon>
        <taxon>Sphingomonadales</taxon>
        <taxon>Sphingosinicellaceae</taxon>
        <taxon>Pacificimonas</taxon>
    </lineage>
</organism>
<accession>M2U471</accession>
<dbReference type="OrthoDB" id="3175275at2"/>
<evidence type="ECO:0000313" key="2">
    <source>
        <dbReference type="EMBL" id="EMD82778.1"/>
    </source>
</evidence>
<keyword evidence="3" id="KW-1185">Reference proteome</keyword>
<dbReference type="Gene3D" id="3.40.50.1010">
    <property type="entry name" value="5'-nuclease"/>
    <property type="match status" value="1"/>
</dbReference>
<reference evidence="2 3" key="1">
    <citation type="journal article" date="2013" name="Genome Announc.">
        <title>Draft Genome Sequence of Strain JLT2015T, Belonging to the Family Sphingomonadaceae of the Alphaproteobacteria.</title>
        <authorList>
            <person name="Tang K."/>
            <person name="Liu K."/>
            <person name="Li S."/>
            <person name="Jiao N."/>
        </authorList>
    </citation>
    <scope>NUCLEOTIDE SEQUENCE [LARGE SCALE GENOMIC DNA]</scope>
    <source>
        <strain evidence="2 3">JLT2015</strain>
    </source>
</reference>
<dbReference type="InterPro" id="IPR029060">
    <property type="entry name" value="PIN-like_dom_sf"/>
</dbReference>
<dbReference type="Pfam" id="PF01850">
    <property type="entry name" value="PIN"/>
    <property type="match status" value="1"/>
</dbReference>
<proteinExistence type="predicted"/>
<dbReference type="CDD" id="cd18683">
    <property type="entry name" value="PIN_VapC-like"/>
    <property type="match status" value="1"/>
</dbReference>
<name>M2U471_9SPHN</name>
<evidence type="ECO:0000313" key="3">
    <source>
        <dbReference type="Proteomes" id="UP000011717"/>
    </source>
</evidence>
<dbReference type="Proteomes" id="UP000011717">
    <property type="component" value="Unassembled WGS sequence"/>
</dbReference>
<dbReference type="SUPFAM" id="SSF88723">
    <property type="entry name" value="PIN domain-like"/>
    <property type="match status" value="1"/>
</dbReference>
<dbReference type="RefSeq" id="WP_008602065.1">
    <property type="nucleotide sequence ID" value="NZ_AMRV01000005.1"/>
</dbReference>
<sequence>MLSAHAQPARSADLSRSLDTNILVRLLARDDPGQIAAAEAAVSAPCLVTATVLVETIWVLESITQAAPGDLAGALRLFFSLETVEPPFPEQIDWVLDRYAAGADFADLMHLAASRGAETFLTFDRKLSRQAGKSAPVRVETLGA</sequence>
<dbReference type="EMBL" id="AMRV01000005">
    <property type="protein sequence ID" value="EMD82778.1"/>
    <property type="molecule type" value="Genomic_DNA"/>
</dbReference>
<dbReference type="AlphaFoldDB" id="M2U471"/>
<protein>
    <submittedName>
        <fullName evidence="2">PilT protein</fullName>
    </submittedName>
</protein>
<feature type="domain" description="PIN" evidence="1">
    <location>
        <begin position="18"/>
        <end position="132"/>
    </location>
</feature>
<comment type="caution">
    <text evidence="2">The sequence shown here is derived from an EMBL/GenBank/DDBJ whole genome shotgun (WGS) entry which is preliminary data.</text>
</comment>
<evidence type="ECO:0000259" key="1">
    <source>
        <dbReference type="Pfam" id="PF01850"/>
    </source>
</evidence>
<gene>
    <name evidence="2" type="ORF">C725_1818</name>
</gene>
<dbReference type="InterPro" id="IPR002716">
    <property type="entry name" value="PIN_dom"/>
</dbReference>